<keyword evidence="8" id="KW-0624">Polysaccharide degradation</keyword>
<dbReference type="AlphaFoldDB" id="A0A4S8LM08"/>
<dbReference type="InterPro" id="IPR043595">
    <property type="entry name" value="FaeB/C/D"/>
</dbReference>
<evidence type="ECO:0000256" key="6">
    <source>
        <dbReference type="ARBA" id="ARBA00022801"/>
    </source>
</evidence>
<dbReference type="Proteomes" id="UP000297245">
    <property type="component" value="Unassembled WGS sequence"/>
</dbReference>
<proteinExistence type="predicted"/>
<keyword evidence="7" id="KW-0119">Carbohydrate metabolism</keyword>
<dbReference type="PROSITE" id="PS51257">
    <property type="entry name" value="PROKAR_LIPOPROTEIN"/>
    <property type="match status" value="1"/>
</dbReference>
<dbReference type="SUPFAM" id="SSF53474">
    <property type="entry name" value="alpha/beta-Hydrolases"/>
    <property type="match status" value="1"/>
</dbReference>
<organism evidence="12 13">
    <name type="scientific">Dendrothele bispora (strain CBS 962.96)</name>
    <dbReference type="NCBI Taxonomy" id="1314807"/>
    <lineage>
        <taxon>Eukaryota</taxon>
        <taxon>Fungi</taxon>
        <taxon>Dikarya</taxon>
        <taxon>Basidiomycota</taxon>
        <taxon>Agaricomycotina</taxon>
        <taxon>Agaricomycetes</taxon>
        <taxon>Agaricomycetidae</taxon>
        <taxon>Agaricales</taxon>
        <taxon>Agaricales incertae sedis</taxon>
        <taxon>Dendrothele</taxon>
    </lineage>
</organism>
<evidence type="ECO:0000256" key="10">
    <source>
        <dbReference type="SAM" id="MobiDB-lite"/>
    </source>
</evidence>
<evidence type="ECO:0000256" key="8">
    <source>
        <dbReference type="ARBA" id="ARBA00023326"/>
    </source>
</evidence>
<reference evidence="12 13" key="1">
    <citation type="journal article" date="2019" name="Nat. Ecol. Evol.">
        <title>Megaphylogeny resolves global patterns of mushroom evolution.</title>
        <authorList>
            <person name="Varga T."/>
            <person name="Krizsan K."/>
            <person name="Foldi C."/>
            <person name="Dima B."/>
            <person name="Sanchez-Garcia M."/>
            <person name="Sanchez-Ramirez S."/>
            <person name="Szollosi G.J."/>
            <person name="Szarkandi J.G."/>
            <person name="Papp V."/>
            <person name="Albert L."/>
            <person name="Andreopoulos W."/>
            <person name="Angelini C."/>
            <person name="Antonin V."/>
            <person name="Barry K.W."/>
            <person name="Bougher N.L."/>
            <person name="Buchanan P."/>
            <person name="Buyck B."/>
            <person name="Bense V."/>
            <person name="Catcheside P."/>
            <person name="Chovatia M."/>
            <person name="Cooper J."/>
            <person name="Damon W."/>
            <person name="Desjardin D."/>
            <person name="Finy P."/>
            <person name="Geml J."/>
            <person name="Haridas S."/>
            <person name="Hughes K."/>
            <person name="Justo A."/>
            <person name="Karasinski D."/>
            <person name="Kautmanova I."/>
            <person name="Kiss B."/>
            <person name="Kocsube S."/>
            <person name="Kotiranta H."/>
            <person name="LaButti K.M."/>
            <person name="Lechner B.E."/>
            <person name="Liimatainen K."/>
            <person name="Lipzen A."/>
            <person name="Lukacs Z."/>
            <person name="Mihaltcheva S."/>
            <person name="Morgado L.N."/>
            <person name="Niskanen T."/>
            <person name="Noordeloos M.E."/>
            <person name="Ohm R.A."/>
            <person name="Ortiz-Santana B."/>
            <person name="Ovrebo C."/>
            <person name="Racz N."/>
            <person name="Riley R."/>
            <person name="Savchenko A."/>
            <person name="Shiryaev A."/>
            <person name="Soop K."/>
            <person name="Spirin V."/>
            <person name="Szebenyi C."/>
            <person name="Tomsovsky M."/>
            <person name="Tulloss R.E."/>
            <person name="Uehling J."/>
            <person name="Grigoriev I.V."/>
            <person name="Vagvolgyi C."/>
            <person name="Papp T."/>
            <person name="Martin F.M."/>
            <person name="Miettinen O."/>
            <person name="Hibbett D.S."/>
            <person name="Nagy L.G."/>
        </authorList>
    </citation>
    <scope>NUCLEOTIDE SEQUENCE [LARGE SCALE GENOMIC DNA]</scope>
    <source>
        <strain evidence="12 13">CBS 962.96</strain>
    </source>
</reference>
<dbReference type="PANTHER" id="PTHR38050">
    <property type="match status" value="1"/>
</dbReference>
<comment type="catalytic activity">
    <reaction evidence="9">
        <text>feruloyl-polysaccharide + H2O = ferulate + polysaccharide.</text>
        <dbReference type="EC" id="3.1.1.73"/>
    </reaction>
</comment>
<evidence type="ECO:0000313" key="12">
    <source>
        <dbReference type="EMBL" id="THU90111.1"/>
    </source>
</evidence>
<dbReference type="PANTHER" id="PTHR38050:SF2">
    <property type="entry name" value="FERULOYL ESTERASE C-RELATED"/>
    <property type="match status" value="1"/>
</dbReference>
<protein>
    <recommendedName>
        <fullName evidence="2">feruloyl esterase</fullName>
        <ecNumber evidence="2">3.1.1.73</ecNumber>
    </recommendedName>
</protein>
<evidence type="ECO:0000256" key="7">
    <source>
        <dbReference type="ARBA" id="ARBA00023277"/>
    </source>
</evidence>
<dbReference type="Gene3D" id="3.40.50.1820">
    <property type="entry name" value="alpha/beta hydrolase"/>
    <property type="match status" value="1"/>
</dbReference>
<dbReference type="EMBL" id="ML179345">
    <property type="protein sequence ID" value="THU90111.1"/>
    <property type="molecule type" value="Genomic_DNA"/>
</dbReference>
<evidence type="ECO:0000256" key="9">
    <source>
        <dbReference type="ARBA" id="ARBA00034075"/>
    </source>
</evidence>
<evidence type="ECO:0000256" key="4">
    <source>
        <dbReference type="ARBA" id="ARBA00022651"/>
    </source>
</evidence>
<feature type="signal peptide" evidence="11">
    <location>
        <begin position="1"/>
        <end position="26"/>
    </location>
</feature>
<keyword evidence="6 12" id="KW-0378">Hydrolase</keyword>
<dbReference type="GO" id="GO:0045493">
    <property type="term" value="P:xylan catabolic process"/>
    <property type="evidence" value="ECO:0007669"/>
    <property type="project" value="UniProtKB-KW"/>
</dbReference>
<keyword evidence="4" id="KW-0858">Xylan degradation</keyword>
<keyword evidence="3" id="KW-0964">Secreted</keyword>
<feature type="chain" id="PRO_5020989039" description="feruloyl esterase" evidence="11">
    <location>
        <begin position="27"/>
        <end position="327"/>
    </location>
</feature>
<dbReference type="GO" id="GO:0005576">
    <property type="term" value="C:extracellular region"/>
    <property type="evidence" value="ECO:0007669"/>
    <property type="project" value="UniProtKB-SubCell"/>
</dbReference>
<sequence>MSLQTRNCLKRRSLLVFSLFLTLVSSAPTSASSGCGKRLPSGVTPGGSSSNLTITSKGLERNYLIHLPDNYDVNKPTSMVFSFHGRISTSAEQEELSQLSNPDFNPNAIAVYPNGIDKQWLGDPDAPTSIDDIQFTSHLIDHLAATYCIDSSRIYMSGFSNGGGLVGLLACDPGVSAKVAAFATVSGAFYLGVVGAPPGSLPACHPARTPIPLLNFHGLRDPQIAYFGGDNGSHRGQTIAVPEYLEQWVRRDGIRADAGEPNVCQGSGHPRVVKQSWGNGVLQHYNESNLEHTWPSESPNHSDPDGSTETCYEAAQVIMDFFGQHTL</sequence>
<name>A0A4S8LM08_DENBC</name>
<dbReference type="OrthoDB" id="424610at2759"/>
<evidence type="ECO:0000313" key="13">
    <source>
        <dbReference type="Proteomes" id="UP000297245"/>
    </source>
</evidence>
<feature type="region of interest" description="Disordered" evidence="10">
    <location>
        <begin position="27"/>
        <end position="49"/>
    </location>
</feature>
<evidence type="ECO:0000256" key="5">
    <source>
        <dbReference type="ARBA" id="ARBA00022729"/>
    </source>
</evidence>
<evidence type="ECO:0000256" key="11">
    <source>
        <dbReference type="SAM" id="SignalP"/>
    </source>
</evidence>
<evidence type="ECO:0000256" key="1">
    <source>
        <dbReference type="ARBA" id="ARBA00004613"/>
    </source>
</evidence>
<dbReference type="InterPro" id="IPR029058">
    <property type="entry name" value="AB_hydrolase_fold"/>
</dbReference>
<dbReference type="GO" id="GO:0030600">
    <property type="term" value="F:feruloyl esterase activity"/>
    <property type="evidence" value="ECO:0007669"/>
    <property type="project" value="UniProtKB-EC"/>
</dbReference>
<comment type="subcellular location">
    <subcellularLocation>
        <location evidence="1">Secreted</location>
    </subcellularLocation>
</comment>
<dbReference type="EC" id="3.1.1.73" evidence="2"/>
<evidence type="ECO:0000256" key="2">
    <source>
        <dbReference type="ARBA" id="ARBA00013091"/>
    </source>
</evidence>
<keyword evidence="13" id="KW-1185">Reference proteome</keyword>
<keyword evidence="5 11" id="KW-0732">Signal</keyword>
<gene>
    <name evidence="12" type="ORF">K435DRAFT_275306</name>
</gene>
<evidence type="ECO:0000256" key="3">
    <source>
        <dbReference type="ARBA" id="ARBA00022525"/>
    </source>
</evidence>
<accession>A0A4S8LM08</accession>